<dbReference type="GeneID" id="54480169"/>
<keyword evidence="1" id="KW-0472">Membrane</keyword>
<reference evidence="2" key="1">
    <citation type="journal article" date="2020" name="Stud. Mycol.">
        <title>101 Dothideomycetes genomes: a test case for predicting lifestyles and emergence of pathogens.</title>
        <authorList>
            <person name="Haridas S."/>
            <person name="Albert R."/>
            <person name="Binder M."/>
            <person name="Bloem J."/>
            <person name="Labutti K."/>
            <person name="Salamov A."/>
            <person name="Andreopoulos B."/>
            <person name="Baker S."/>
            <person name="Barry K."/>
            <person name="Bills G."/>
            <person name="Bluhm B."/>
            <person name="Cannon C."/>
            <person name="Castanera R."/>
            <person name="Culley D."/>
            <person name="Daum C."/>
            <person name="Ezra D."/>
            <person name="Gonzalez J."/>
            <person name="Henrissat B."/>
            <person name="Kuo A."/>
            <person name="Liang C."/>
            <person name="Lipzen A."/>
            <person name="Lutzoni F."/>
            <person name="Magnuson J."/>
            <person name="Mondo S."/>
            <person name="Nolan M."/>
            <person name="Ohm R."/>
            <person name="Pangilinan J."/>
            <person name="Park H.-J."/>
            <person name="Ramirez L."/>
            <person name="Alfaro M."/>
            <person name="Sun H."/>
            <person name="Tritt A."/>
            <person name="Yoshinaga Y."/>
            <person name="Zwiers L.-H."/>
            <person name="Turgeon B."/>
            <person name="Goodwin S."/>
            <person name="Spatafora J."/>
            <person name="Crous P."/>
            <person name="Grigoriev I."/>
        </authorList>
    </citation>
    <scope>NUCLEOTIDE SEQUENCE</scope>
    <source>
        <strain evidence="2">CBS 121739</strain>
    </source>
</reference>
<organism evidence="2 3">
    <name type="scientific">Pseudovirgaria hyperparasitica</name>
    <dbReference type="NCBI Taxonomy" id="470096"/>
    <lineage>
        <taxon>Eukaryota</taxon>
        <taxon>Fungi</taxon>
        <taxon>Dikarya</taxon>
        <taxon>Ascomycota</taxon>
        <taxon>Pezizomycotina</taxon>
        <taxon>Dothideomycetes</taxon>
        <taxon>Dothideomycetes incertae sedis</taxon>
        <taxon>Acrospermales</taxon>
        <taxon>Acrospermaceae</taxon>
        <taxon>Pseudovirgaria</taxon>
    </lineage>
</organism>
<dbReference type="RefSeq" id="XP_033597669.1">
    <property type="nucleotide sequence ID" value="XM_033739115.1"/>
</dbReference>
<name>A0A6A6VX13_9PEZI</name>
<gene>
    <name evidence="2" type="ORF">EJ05DRAFT_126606</name>
</gene>
<accession>A0A6A6VX13</accession>
<evidence type="ECO:0000313" key="2">
    <source>
        <dbReference type="EMBL" id="KAF2755218.1"/>
    </source>
</evidence>
<feature type="transmembrane region" description="Helical" evidence="1">
    <location>
        <begin position="64"/>
        <end position="86"/>
    </location>
</feature>
<proteinExistence type="predicted"/>
<sequence length="87" mass="10206">MKEESSMERCAVEVQLELLFDSLACPFSLASFLPPVRIRRLLRAIITSNRRVLLRRIHELIEELGYHTLLNLFSCLIYLNVLYTILK</sequence>
<keyword evidence="1" id="KW-0812">Transmembrane</keyword>
<dbReference type="Proteomes" id="UP000799437">
    <property type="component" value="Unassembled WGS sequence"/>
</dbReference>
<keyword evidence="1" id="KW-1133">Transmembrane helix</keyword>
<evidence type="ECO:0000313" key="3">
    <source>
        <dbReference type="Proteomes" id="UP000799437"/>
    </source>
</evidence>
<keyword evidence="3" id="KW-1185">Reference proteome</keyword>
<dbReference type="EMBL" id="ML996578">
    <property type="protein sequence ID" value="KAF2755218.1"/>
    <property type="molecule type" value="Genomic_DNA"/>
</dbReference>
<protein>
    <submittedName>
        <fullName evidence="2">Uncharacterized protein</fullName>
    </submittedName>
</protein>
<dbReference type="AlphaFoldDB" id="A0A6A6VX13"/>
<evidence type="ECO:0000256" key="1">
    <source>
        <dbReference type="SAM" id="Phobius"/>
    </source>
</evidence>